<name>A0ABN5PGJ6_9VIBR</name>
<keyword evidence="1" id="KW-0812">Transmembrane</keyword>
<dbReference type="Proteomes" id="UP000262832">
    <property type="component" value="Chromosome I"/>
</dbReference>
<evidence type="ECO:0000313" key="2">
    <source>
        <dbReference type="EMBL" id="AXY01286.1"/>
    </source>
</evidence>
<accession>A0ABN5PGJ6</accession>
<sequence length="190" mass="21837">MDSVVKLVEALAWPIVTIWLAYIFRAEVRSLFGRVSALKYKELEASFEQELSKAESKALKVIPERSRVSSGYEIPVYPAPYDLKYEQLIRIADESSRAALLEAWVDVESSLYQAAEMQGIDNAKHVVPRKVLVDLIETGKYAKTIYPLFEDLRKLRNEAAHVQQFEPTKQQTRRYLEMAIEMSLTLQNPL</sequence>
<gene>
    <name evidence="2" type="ORF">D1115_08955</name>
</gene>
<keyword evidence="1" id="KW-0472">Membrane</keyword>
<dbReference type="EMBL" id="CP032093">
    <property type="protein sequence ID" value="AXY01286.1"/>
    <property type="molecule type" value="Genomic_DNA"/>
</dbReference>
<dbReference type="RefSeq" id="WP_128811071.1">
    <property type="nucleotide sequence ID" value="NZ_CP032093.1"/>
</dbReference>
<feature type="transmembrane region" description="Helical" evidence="1">
    <location>
        <begin position="6"/>
        <end position="24"/>
    </location>
</feature>
<evidence type="ECO:0000256" key="1">
    <source>
        <dbReference type="SAM" id="Phobius"/>
    </source>
</evidence>
<keyword evidence="1" id="KW-1133">Transmembrane helix</keyword>
<reference evidence="2 3" key="1">
    <citation type="submission" date="2018-08" db="EMBL/GenBank/DDBJ databases">
        <title>Genomic taxonomy of the Vibrionaceae family.</title>
        <authorList>
            <person name="Gomez-Gil B."/>
            <person name="Tanaka M."/>
            <person name="Sawabe T."/>
            <person name="Enciso-Ibarra K."/>
        </authorList>
    </citation>
    <scope>NUCLEOTIDE SEQUENCE [LARGE SCALE GENOMIC DNA]</scope>
    <source>
        <strain evidence="2 3">CAIM 1831</strain>
    </source>
</reference>
<evidence type="ECO:0000313" key="3">
    <source>
        <dbReference type="Proteomes" id="UP000262832"/>
    </source>
</evidence>
<organism evidence="2 3">
    <name type="scientific">Vibrio alfacsensis</name>
    <dbReference type="NCBI Taxonomy" id="1074311"/>
    <lineage>
        <taxon>Bacteria</taxon>
        <taxon>Pseudomonadati</taxon>
        <taxon>Pseudomonadota</taxon>
        <taxon>Gammaproteobacteria</taxon>
        <taxon>Vibrionales</taxon>
        <taxon>Vibrionaceae</taxon>
        <taxon>Vibrio</taxon>
    </lineage>
</organism>
<keyword evidence="3" id="KW-1185">Reference proteome</keyword>
<evidence type="ECO:0008006" key="4">
    <source>
        <dbReference type="Google" id="ProtNLM"/>
    </source>
</evidence>
<proteinExistence type="predicted"/>
<protein>
    <recommendedName>
        <fullName evidence="4">DUF4145 domain-containing protein</fullName>
    </recommendedName>
</protein>